<dbReference type="RefSeq" id="WP_210512232.1">
    <property type="nucleotide sequence ID" value="NZ_JAFIDN010000007.1"/>
</dbReference>
<gene>
    <name evidence="1" type="ORF">NATSA_10065</name>
</gene>
<sequence>MNLFLRRYQVTEDPDDKYVFRVSPLRNVELTYPYFHDWSAATLEEAVSVMGQSQSNRTFNDEEIEQMVAFLKTLTGEFPTVTHPSLPR</sequence>
<dbReference type="GO" id="GO:0020037">
    <property type="term" value="F:heme binding"/>
    <property type="evidence" value="ECO:0007669"/>
    <property type="project" value="InterPro"/>
</dbReference>
<dbReference type="Proteomes" id="UP000673975">
    <property type="component" value="Unassembled WGS sequence"/>
</dbReference>
<accession>A0A8J7UVX3</accession>
<dbReference type="InterPro" id="IPR036909">
    <property type="entry name" value="Cyt_c-like_dom_sf"/>
</dbReference>
<evidence type="ECO:0000313" key="1">
    <source>
        <dbReference type="EMBL" id="MBP3193007.1"/>
    </source>
</evidence>
<name>A0A8J7UVX3_9BACT</name>
<evidence type="ECO:0008006" key="3">
    <source>
        <dbReference type="Google" id="ProtNLM"/>
    </source>
</evidence>
<dbReference type="InterPro" id="IPR051395">
    <property type="entry name" value="Cytochrome_c_Peroxidase/MauG"/>
</dbReference>
<dbReference type="PANTHER" id="PTHR30600:SF7">
    <property type="entry name" value="CYTOCHROME C PEROXIDASE-RELATED"/>
    <property type="match status" value="1"/>
</dbReference>
<dbReference type="GO" id="GO:0004130">
    <property type="term" value="F:cytochrome-c peroxidase activity"/>
    <property type="evidence" value="ECO:0007669"/>
    <property type="project" value="TreeGrafter"/>
</dbReference>
<dbReference type="Gene3D" id="1.10.760.10">
    <property type="entry name" value="Cytochrome c-like domain"/>
    <property type="match status" value="1"/>
</dbReference>
<organism evidence="1 2">
    <name type="scientific">Natronogracilivirga saccharolytica</name>
    <dbReference type="NCBI Taxonomy" id="2812953"/>
    <lineage>
        <taxon>Bacteria</taxon>
        <taxon>Pseudomonadati</taxon>
        <taxon>Balneolota</taxon>
        <taxon>Balneolia</taxon>
        <taxon>Balneolales</taxon>
        <taxon>Cyclonatronaceae</taxon>
        <taxon>Natronogracilivirga</taxon>
    </lineage>
</organism>
<dbReference type="EMBL" id="JAFIDN010000007">
    <property type="protein sequence ID" value="MBP3193007.1"/>
    <property type="molecule type" value="Genomic_DNA"/>
</dbReference>
<dbReference type="AlphaFoldDB" id="A0A8J7UVX3"/>
<comment type="caution">
    <text evidence="1">The sequence shown here is derived from an EMBL/GenBank/DDBJ whole genome shotgun (WGS) entry which is preliminary data.</text>
</comment>
<dbReference type="SUPFAM" id="SSF46626">
    <property type="entry name" value="Cytochrome c"/>
    <property type="match status" value="1"/>
</dbReference>
<keyword evidence="2" id="KW-1185">Reference proteome</keyword>
<protein>
    <recommendedName>
        <fullName evidence="3">Cytochrome c peroxidase</fullName>
    </recommendedName>
</protein>
<evidence type="ECO:0000313" key="2">
    <source>
        <dbReference type="Proteomes" id="UP000673975"/>
    </source>
</evidence>
<reference evidence="1" key="1">
    <citation type="submission" date="2021-02" db="EMBL/GenBank/DDBJ databases">
        <title>Natronogracilivirga saccharolytica gen. nov. sp. nov. a new anaerobic, haloalkiliphilic carbohydrate-fermenting bacterium from soda lake and proposing of Cyclonatronumiaceae fam. nov. in the phylum Balneolaeota.</title>
        <authorList>
            <person name="Zhilina T.N."/>
            <person name="Sorokin D.Y."/>
            <person name="Zavarzina D.G."/>
            <person name="Toshchakov S.V."/>
            <person name="Kublanov I.V."/>
        </authorList>
    </citation>
    <scope>NUCLEOTIDE SEQUENCE</scope>
    <source>
        <strain evidence="1">Z-1702</strain>
    </source>
</reference>
<proteinExistence type="predicted"/>
<dbReference type="PANTHER" id="PTHR30600">
    <property type="entry name" value="CYTOCHROME C PEROXIDASE-RELATED"/>
    <property type="match status" value="1"/>
</dbReference>
<dbReference type="GO" id="GO:0009055">
    <property type="term" value="F:electron transfer activity"/>
    <property type="evidence" value="ECO:0007669"/>
    <property type="project" value="InterPro"/>
</dbReference>